<accession>A0A3B6EFS4</accession>
<feature type="compositionally biased region" description="Basic and acidic residues" evidence="1">
    <location>
        <begin position="72"/>
        <end position="96"/>
    </location>
</feature>
<dbReference type="Gramene" id="TraesNOR3A03G01386270.1">
    <property type="protein sequence ID" value="TraesNOR3A03G01386270.1.CDS1"/>
    <property type="gene ID" value="TraesNOR3A03G01386270"/>
</dbReference>
<evidence type="ECO:0000313" key="3">
    <source>
        <dbReference type="Proteomes" id="UP000019116"/>
    </source>
</evidence>
<dbReference type="Gramene" id="TraesMAC3A03G01364060.1">
    <property type="protein sequence ID" value="TraesMAC3A03G01364060.1.CDS1"/>
    <property type="gene ID" value="TraesMAC3A03G01364060"/>
</dbReference>
<name>A0A3B6EFS4_WHEAT</name>
<dbReference type="Gramene" id="TraesSTA3A03G01357330.1">
    <property type="protein sequence ID" value="TraesSTA3A03G01357330.1.CDS1"/>
    <property type="gene ID" value="TraesSTA3A03G01357330"/>
</dbReference>
<dbReference type="Gramene" id="TraesPARA_EIv1.0_0805940.1">
    <property type="protein sequence ID" value="TraesPARA_EIv1.0_0805940.1.CDS1"/>
    <property type="gene ID" value="TraesPARA_EIv1.0_0805940"/>
</dbReference>
<feature type="compositionally biased region" description="Basic residues" evidence="1">
    <location>
        <begin position="58"/>
        <end position="71"/>
    </location>
</feature>
<dbReference type="Proteomes" id="UP000019116">
    <property type="component" value="Chromosome 3A"/>
</dbReference>
<dbReference type="Gramene" id="TraesCLE_scaffold_013323_01G000100.1">
    <property type="protein sequence ID" value="TraesCLE_scaffold_013323_01G000100.1"/>
    <property type="gene ID" value="TraesCLE_scaffold_013323_01G000100"/>
</dbReference>
<evidence type="ECO:0000313" key="2">
    <source>
        <dbReference type="EnsemblPlants" id="TraesCS3A02G159000.1.cds1"/>
    </source>
</evidence>
<dbReference type="Gramene" id="TraesARI3A03G01385930.1">
    <property type="protein sequence ID" value="TraesARI3A03G01385930.1.CDS1"/>
    <property type="gene ID" value="TraesARI3A03G01385930"/>
</dbReference>
<dbReference type="Gramene" id="TraesCS3A02G159000.1">
    <property type="protein sequence ID" value="TraesCS3A02G159000.1.cds1"/>
    <property type="gene ID" value="TraesCS3A02G159000"/>
</dbReference>
<dbReference type="Gramene" id="TraesLAC3A03G01309620.1">
    <property type="protein sequence ID" value="TraesLAC3A03G01309620.1.CDS1"/>
    <property type="gene ID" value="TraesLAC3A03G01309620"/>
</dbReference>
<protein>
    <submittedName>
        <fullName evidence="2">Uncharacterized protein</fullName>
    </submittedName>
</protein>
<dbReference type="Gramene" id="TraesWEE_scaffold_019775_01G000100.1">
    <property type="protein sequence ID" value="TraesWEE_scaffold_019775_01G000100.1"/>
    <property type="gene ID" value="TraesWEE_scaffold_019775_01G000100"/>
</dbReference>
<organism evidence="2">
    <name type="scientific">Triticum aestivum</name>
    <name type="common">Wheat</name>
    <dbReference type="NCBI Taxonomy" id="4565"/>
    <lineage>
        <taxon>Eukaryota</taxon>
        <taxon>Viridiplantae</taxon>
        <taxon>Streptophyta</taxon>
        <taxon>Embryophyta</taxon>
        <taxon>Tracheophyta</taxon>
        <taxon>Spermatophyta</taxon>
        <taxon>Magnoliopsida</taxon>
        <taxon>Liliopsida</taxon>
        <taxon>Poales</taxon>
        <taxon>Poaceae</taxon>
        <taxon>BOP clade</taxon>
        <taxon>Pooideae</taxon>
        <taxon>Triticodae</taxon>
        <taxon>Triticeae</taxon>
        <taxon>Triticinae</taxon>
        <taxon>Triticum</taxon>
    </lineage>
</organism>
<dbReference type="Gramene" id="TraesRN3A0100375700.1">
    <property type="protein sequence ID" value="TraesRN3A0100375700.1"/>
    <property type="gene ID" value="TraesRN3A0100375700"/>
</dbReference>
<reference evidence="2" key="1">
    <citation type="submission" date="2018-08" db="EMBL/GenBank/DDBJ databases">
        <authorList>
            <person name="Rossello M."/>
        </authorList>
    </citation>
    <scope>NUCLEOTIDE SEQUENCE [LARGE SCALE GENOMIC DNA]</scope>
    <source>
        <strain evidence="2">cv. Chinese Spring</strain>
    </source>
</reference>
<reference evidence="2" key="2">
    <citation type="submission" date="2018-10" db="UniProtKB">
        <authorList>
            <consortium name="EnsemblPlants"/>
        </authorList>
    </citation>
    <scope>IDENTIFICATION</scope>
</reference>
<dbReference type="Gramene" id="TraesROB_scaffold_050440_01G000100.1">
    <property type="protein sequence ID" value="TraesROB_scaffold_050440_01G000100.1"/>
    <property type="gene ID" value="TraesROB_scaffold_050440_01G000100"/>
</dbReference>
<feature type="region of interest" description="Disordered" evidence="1">
    <location>
        <begin position="1"/>
        <end position="147"/>
    </location>
</feature>
<keyword evidence="3" id="KW-1185">Reference proteome</keyword>
<dbReference type="Gramene" id="TraesCS3A03G0370200.1">
    <property type="protein sequence ID" value="TraesCS3A03G0370200.1.CDS1"/>
    <property type="gene ID" value="TraesCS3A03G0370200"/>
</dbReference>
<sequence length="147" mass="15831">MARGRNPEKKNADGRSCSMALRQGRKRPSSMASRCSSEDGILDLGGRDDEPRKLGMAMRRRWSRWMHLSRRNHADQNRSDRSRSRLALEDARDGSRRGTPASPSPAGRECLLDPEGGSGGGGGGGGACSIQRQGGGKEGLLLDLATR</sequence>
<evidence type="ECO:0000256" key="1">
    <source>
        <dbReference type="SAM" id="MobiDB-lite"/>
    </source>
</evidence>
<dbReference type="Gramene" id="TraesJAG3A03G01375120.1">
    <property type="protein sequence ID" value="TraesJAG3A03G01375120.1.CDS1"/>
    <property type="gene ID" value="TraesJAG3A03G01375120"/>
</dbReference>
<dbReference type="Gramene" id="TraesSYM3A03G01387390.1">
    <property type="protein sequence ID" value="TraesSYM3A03G01387390.1.CDS1"/>
    <property type="gene ID" value="TraesSYM3A03G01387390"/>
</dbReference>
<dbReference type="AlphaFoldDB" id="A0A3B6EFS4"/>
<dbReference type="EnsemblPlants" id="TraesCS3A02G159000.1">
    <property type="protein sequence ID" value="TraesCS3A02G159000.1.cds1"/>
    <property type="gene ID" value="TraesCS3A02G159000"/>
</dbReference>
<feature type="compositionally biased region" description="Basic and acidic residues" evidence="1">
    <location>
        <begin position="1"/>
        <end position="13"/>
    </location>
</feature>
<feature type="compositionally biased region" description="Gly residues" evidence="1">
    <location>
        <begin position="116"/>
        <end position="138"/>
    </location>
</feature>
<dbReference type="Gramene" id="TraesJUL3A03G01377720.1">
    <property type="protein sequence ID" value="TraesJUL3A03G01377720.1.CDS1"/>
    <property type="gene ID" value="TraesJUL3A03G01377720"/>
</dbReference>
<dbReference type="Gramene" id="TraesCAD_scaffold_163838_01G000100.1">
    <property type="protein sequence ID" value="TraesCAD_scaffold_163838_01G000100.1"/>
    <property type="gene ID" value="TraesCAD_scaffold_163838_01G000100"/>
</dbReference>
<proteinExistence type="predicted"/>